<feature type="compositionally biased region" description="Low complexity" evidence="5">
    <location>
        <begin position="81"/>
        <end position="93"/>
    </location>
</feature>
<keyword evidence="7" id="KW-1185">Reference proteome</keyword>
<dbReference type="AlphaFoldDB" id="A3GGF0"/>
<dbReference type="InParanoid" id="A3GGF0"/>
<evidence type="ECO:0000313" key="7">
    <source>
        <dbReference type="Proteomes" id="UP000002258"/>
    </source>
</evidence>
<feature type="compositionally biased region" description="Basic residues" evidence="5">
    <location>
        <begin position="23"/>
        <end position="32"/>
    </location>
</feature>
<dbReference type="GeneID" id="4851349"/>
<name>A3GGF0_PICST</name>
<keyword evidence="3" id="KW-0804">Transcription</keyword>
<dbReference type="PANTHER" id="PTHR13408:SF0">
    <property type="entry name" value="DNA-DIRECTED RNA POLYMERASE III SUBUNIT RPC4"/>
    <property type="match status" value="1"/>
</dbReference>
<comment type="caution">
    <text evidence="6">The sequence shown here is derived from an EMBL/GenBank/DDBJ whole genome shotgun (WGS) entry which is preliminary data.</text>
</comment>
<evidence type="ECO:0000256" key="4">
    <source>
        <dbReference type="ARBA" id="ARBA00023242"/>
    </source>
</evidence>
<evidence type="ECO:0000256" key="2">
    <source>
        <dbReference type="ARBA" id="ARBA00022478"/>
    </source>
</evidence>
<dbReference type="Pfam" id="PF05132">
    <property type="entry name" value="RNA_pol_Rpc4"/>
    <property type="match status" value="1"/>
</dbReference>
<dbReference type="Proteomes" id="UP000002258">
    <property type="component" value="Chromosome 1"/>
</dbReference>
<evidence type="ECO:0000313" key="6">
    <source>
        <dbReference type="EMBL" id="EAZ63921.2"/>
    </source>
</evidence>
<feature type="compositionally biased region" description="Polar residues" evidence="5">
    <location>
        <begin position="1"/>
        <end position="13"/>
    </location>
</feature>
<keyword evidence="4" id="KW-0539">Nucleus</keyword>
<dbReference type="PANTHER" id="PTHR13408">
    <property type="entry name" value="DNA-DIRECTED RNA POLYMERASE III"/>
    <property type="match status" value="1"/>
</dbReference>
<dbReference type="STRING" id="322104.A3GGF0"/>
<reference evidence="6 7" key="1">
    <citation type="journal article" date="2007" name="Nat. Biotechnol.">
        <title>Genome sequence of the lignocellulose-bioconverting and xylose-fermenting yeast Pichia stipitis.</title>
        <authorList>
            <person name="Jeffries T.W."/>
            <person name="Grigoriev I.V."/>
            <person name="Grimwood J."/>
            <person name="Laplaza J.M."/>
            <person name="Aerts A."/>
            <person name="Salamov A."/>
            <person name="Schmutz J."/>
            <person name="Lindquist E."/>
            <person name="Dehal P."/>
            <person name="Shapiro H."/>
            <person name="Jin Y.S."/>
            <person name="Passoth V."/>
            <person name="Richardson P.M."/>
        </authorList>
    </citation>
    <scope>NUCLEOTIDE SEQUENCE [LARGE SCALE GENOMIC DNA]</scope>
    <source>
        <strain evidence="7">ATCC 58785 / CBS 6054 / NBRC 10063 / NRRL Y-11545</strain>
    </source>
</reference>
<dbReference type="GO" id="GO:0003677">
    <property type="term" value="F:DNA binding"/>
    <property type="evidence" value="ECO:0007669"/>
    <property type="project" value="InterPro"/>
</dbReference>
<feature type="region of interest" description="Disordered" evidence="5">
    <location>
        <begin position="1"/>
        <end position="149"/>
    </location>
</feature>
<dbReference type="FunCoup" id="A3GGF0">
    <property type="interactions" value="164"/>
</dbReference>
<dbReference type="OMA" id="NNYAGTH"/>
<accession>A3GGF0</accession>
<organism evidence="6 7">
    <name type="scientific">Scheffersomyces stipitis (strain ATCC 58785 / CBS 6054 / NBRC 10063 / NRRL Y-11545)</name>
    <name type="common">Yeast</name>
    <name type="synonym">Pichia stipitis</name>
    <dbReference type="NCBI Taxonomy" id="322104"/>
    <lineage>
        <taxon>Eukaryota</taxon>
        <taxon>Fungi</taxon>
        <taxon>Dikarya</taxon>
        <taxon>Ascomycota</taxon>
        <taxon>Saccharomycotina</taxon>
        <taxon>Pichiomycetes</taxon>
        <taxon>Debaryomycetaceae</taxon>
        <taxon>Scheffersomyces</taxon>
    </lineage>
</organism>
<dbReference type="GO" id="GO:0003899">
    <property type="term" value="F:DNA-directed RNA polymerase activity"/>
    <property type="evidence" value="ECO:0007669"/>
    <property type="project" value="UniProtKB-EC"/>
</dbReference>
<keyword evidence="6" id="KW-0548">Nucleotidyltransferase</keyword>
<feature type="compositionally biased region" description="Basic and acidic residues" evidence="5">
    <location>
        <begin position="33"/>
        <end position="51"/>
    </location>
</feature>
<protein>
    <submittedName>
        <fullName evidence="6">RNA polymerase III (C) subunit</fullName>
        <ecNumber evidence="6">2.7.7.6</ecNumber>
    </submittedName>
</protein>
<proteinExistence type="predicted"/>
<keyword evidence="2" id="KW-0240">DNA-directed RNA polymerase</keyword>
<feature type="region of interest" description="Disordered" evidence="5">
    <location>
        <begin position="297"/>
        <end position="318"/>
    </location>
</feature>
<dbReference type="OrthoDB" id="5836119at2759"/>
<dbReference type="EMBL" id="AAVQ01000001">
    <property type="protein sequence ID" value="EAZ63921.2"/>
    <property type="molecule type" value="Genomic_DNA"/>
</dbReference>
<evidence type="ECO:0000256" key="5">
    <source>
        <dbReference type="SAM" id="MobiDB-lite"/>
    </source>
</evidence>
<dbReference type="KEGG" id="pic:PICST_85953"/>
<gene>
    <name evidence="6" type="primary">RPC53</name>
    <name evidence="6" type="ORF">PICST_85953</name>
</gene>
<dbReference type="GO" id="GO:0042797">
    <property type="term" value="P:tRNA transcription by RNA polymerase III"/>
    <property type="evidence" value="ECO:0007669"/>
    <property type="project" value="TreeGrafter"/>
</dbReference>
<dbReference type="InterPro" id="IPR007811">
    <property type="entry name" value="RPC4"/>
</dbReference>
<dbReference type="HOGENOM" id="CLU_056234_0_0_1"/>
<evidence type="ECO:0000256" key="1">
    <source>
        <dbReference type="ARBA" id="ARBA00004123"/>
    </source>
</evidence>
<comment type="subcellular location">
    <subcellularLocation>
        <location evidence="1">Nucleus</location>
    </subcellularLocation>
</comment>
<evidence type="ECO:0000256" key="3">
    <source>
        <dbReference type="ARBA" id="ARBA00023163"/>
    </source>
</evidence>
<dbReference type="RefSeq" id="XP_001387944.2">
    <property type="nucleotide sequence ID" value="XM_001387907.1"/>
</dbReference>
<sequence>MSNRLESLNSKKPGSTPGPKTSLKFKPKVVPRKSKEDRAKEAPIQVKEEPNSRSLSARGGRGGARGGRGRGGRNNYAGTHLVSSGPLSSGSVSIGNASGSKLGLTADRSYNSVSPTPEFLQNLKLKDRTKSPTPGLDSDEEEDDPTKINMTQQYRFADEETVLFPVRPERDEEEGADKEVIKIESSTTTRDNTPGITSTIPSRETTVKSEHIDEKLEQILQNKAKLQNRQIVDVFDREEASKMITDHQEILDMLTSRFGSLTTESVDVDENTEEIDKPQPKYITMQLPKVLPEYTSKSTVKSESEPEEINNDDSTQSRTHIASHASTLRGQIGHLNIHQSGKFTINIGSNINLGVSKGVATNFLQELVVIDLDEQEQSEDVEMMDEEGKKVRGRIIRLGEVDGKIIGTPLIS</sequence>
<keyword evidence="6" id="KW-0808">Transferase</keyword>
<dbReference type="GO" id="GO:0005666">
    <property type="term" value="C:RNA polymerase III complex"/>
    <property type="evidence" value="ECO:0007669"/>
    <property type="project" value="InterPro"/>
</dbReference>
<dbReference type="EC" id="2.7.7.6" evidence="6"/>
<dbReference type="eggNOG" id="KOG3122">
    <property type="taxonomic scope" value="Eukaryota"/>
</dbReference>